<feature type="transmembrane region" description="Helical" evidence="9">
    <location>
        <begin position="712"/>
        <end position="734"/>
    </location>
</feature>
<keyword evidence="2" id="KW-0813">Transport</keyword>
<evidence type="ECO:0000259" key="10">
    <source>
        <dbReference type="Pfam" id="PF02355"/>
    </source>
</evidence>
<accession>A0A168RLB8</accession>
<reference evidence="11 12" key="1">
    <citation type="submission" date="2016-03" db="EMBL/GenBank/DDBJ databases">
        <title>Genome sequence of Mycoplasma gallinarum strain Mgn_IPT.</title>
        <authorList>
            <person name="Yacoub E."/>
            <person name="Sirand-Pugnet P."/>
            <person name="Barre A."/>
            <person name="Maurier F."/>
            <person name="Blanchard A."/>
            <person name="Ben Abdelmoumen B.M."/>
        </authorList>
    </citation>
    <scope>NUCLEOTIDE SEQUENCE [LARGE SCALE GENOMIC DNA]</scope>
    <source>
        <strain evidence="11 12">Mgn_IPT</strain>
    </source>
</reference>
<proteinExistence type="predicted"/>
<feature type="transmembrane region" description="Helical" evidence="9">
    <location>
        <begin position="383"/>
        <end position="407"/>
    </location>
</feature>
<evidence type="ECO:0000256" key="8">
    <source>
        <dbReference type="ARBA" id="ARBA00023136"/>
    </source>
</evidence>
<dbReference type="GO" id="GO:0015450">
    <property type="term" value="F:protein-transporting ATPase activity"/>
    <property type="evidence" value="ECO:0007669"/>
    <property type="project" value="InterPro"/>
</dbReference>
<keyword evidence="6 9" id="KW-1133">Transmembrane helix</keyword>
<evidence type="ECO:0000313" key="11">
    <source>
        <dbReference type="EMBL" id="OAB49088.1"/>
    </source>
</evidence>
<dbReference type="STRING" id="29557.MGALLINA_01270"/>
<dbReference type="InterPro" id="IPR022813">
    <property type="entry name" value="SecD/SecF_arch_bac"/>
</dbReference>
<feature type="transmembrane region" description="Helical" evidence="9">
    <location>
        <begin position="427"/>
        <end position="450"/>
    </location>
</feature>
<feature type="domain" description="Protein export membrane protein SecD/SecF C-terminal" evidence="10">
    <location>
        <begin position="649"/>
        <end position="821"/>
    </location>
</feature>
<dbReference type="PANTHER" id="PTHR30081:SF1">
    <property type="entry name" value="PROTEIN TRANSLOCASE SUBUNIT SECD"/>
    <property type="match status" value="1"/>
</dbReference>
<dbReference type="Pfam" id="PF02355">
    <property type="entry name" value="SecD_SecF_C"/>
    <property type="match status" value="2"/>
</dbReference>
<feature type="transmembrane region" description="Helical" evidence="9">
    <location>
        <begin position="21"/>
        <end position="43"/>
    </location>
</feature>
<feature type="transmembrane region" description="Helical" evidence="9">
    <location>
        <begin position="686"/>
        <end position="706"/>
    </location>
</feature>
<dbReference type="AlphaFoldDB" id="A0A168RLB8"/>
<dbReference type="Gene3D" id="1.20.1640.10">
    <property type="entry name" value="Multidrug efflux transporter AcrB transmembrane domain"/>
    <property type="match status" value="2"/>
</dbReference>
<organism evidence="11 12">
    <name type="scientific">Mycoplasmopsis gallinarum</name>
    <dbReference type="NCBI Taxonomy" id="29557"/>
    <lineage>
        <taxon>Bacteria</taxon>
        <taxon>Bacillati</taxon>
        <taxon>Mycoplasmatota</taxon>
        <taxon>Mycoplasmoidales</taxon>
        <taxon>Metamycoplasmataceae</taxon>
        <taxon>Mycoplasmopsis</taxon>
    </lineage>
</organism>
<keyword evidence="3" id="KW-1003">Cell membrane</keyword>
<comment type="caution">
    <text evidence="11">The sequence shown here is derived from an EMBL/GenBank/DDBJ whole genome shotgun (WGS) entry which is preliminary data.</text>
</comment>
<feature type="transmembrane region" description="Helical" evidence="9">
    <location>
        <begin position="523"/>
        <end position="545"/>
    </location>
</feature>
<evidence type="ECO:0000256" key="2">
    <source>
        <dbReference type="ARBA" id="ARBA00022448"/>
    </source>
</evidence>
<dbReference type="InterPro" id="IPR048634">
    <property type="entry name" value="SecD_SecF_C"/>
</dbReference>
<dbReference type="SUPFAM" id="SSF82866">
    <property type="entry name" value="Multidrug efflux transporter AcrB transmembrane domain"/>
    <property type="match status" value="2"/>
</dbReference>
<protein>
    <submittedName>
        <fullName evidence="11">Protein-export membrane protein SecD</fullName>
    </submittedName>
</protein>
<feature type="transmembrane region" description="Helical" evidence="9">
    <location>
        <begin position="662"/>
        <end position="679"/>
    </location>
</feature>
<evidence type="ECO:0000256" key="3">
    <source>
        <dbReference type="ARBA" id="ARBA00022475"/>
    </source>
</evidence>
<dbReference type="PATRIC" id="fig|29557.3.peg.115"/>
<dbReference type="NCBIfam" id="NF009582">
    <property type="entry name" value="PRK13024.1-2"/>
    <property type="match status" value="1"/>
</dbReference>
<sequence>MFKWIKKVFRKIFSITNWKRITIAAITLIAAISSIVFGSLFYISKNINKSVEYGGGVEFLVQVKNEAGAVDDSFTDSVSKSIDERLTGGVAFNGTKVENQGEGKILITRNGAMSDIERKNFEGIITNKPTLVLTDINMKPLFIDNQFNSTMQDIDYSQINRYIPPLKSSNSAKVEFMQNGTYAVNVTLKDSDAQVQWTNATEYLANSSQVVLMWLNLDKFVEIAKTEFPNKWINAKENPYNFAFVNETPVDTNGKSNVYKKYQIDAENYLVSTGVVRSTLTGESFTISGANINAESAQRLAANINYGVSKYSLEVLSSNYIQASSVQGSFESALLAGTVVFGIIAIFMIVNYGLLGALSTISMALYMFLTLLMFTILRGEYSPVTIAALIIGIGISVDANIITFERLKSEVYMGEKLKKALKNSNRLSLSSIIDANLTTLIVSFILFYFGTSSVRGFSLSLVFSVIFTLLVMLIFTRGISSLLINTGWFNKRLWLIGIKWKKINHLNPEIFYKKFDYLKNAKWFIIASIAFVLIAGIVYGSFAGINQSFWAGFNRSIEFESGINISIEGKDTFLITKDIANEMKQFLIANQNDLGINEIGNHIQIFSINDNNTAFKLSIETSQDLSQEIESIKNFIQTQYPDVSIWSYGISSTEAANLVKNALLSVAISFVGIIVYTLIRLKWTFSIAAIIGLIHDILMTIGFIVITRLQISPIIVAAMLSIIAFSINDTIVVFDRIRENITNRYHNEILDAKKIKYIANLSIAETIKRSLYTSLTTIVAVLVLLLFRNATNLTFNIVMIFGLAIGAYSSIFICTWVWSKLELARQKGIKKREESKFWVLPGPSEQIFPGINDFVA</sequence>
<dbReference type="NCBIfam" id="TIGR00966">
    <property type="entry name" value="transloc_SecF"/>
    <property type="match status" value="1"/>
</dbReference>
<evidence type="ECO:0000256" key="1">
    <source>
        <dbReference type="ARBA" id="ARBA00004651"/>
    </source>
</evidence>
<feature type="domain" description="Protein export membrane protein SecD/SecF C-terminal" evidence="10">
    <location>
        <begin position="312"/>
        <end position="470"/>
    </location>
</feature>
<dbReference type="EMBL" id="LVLH01000020">
    <property type="protein sequence ID" value="OAB49088.1"/>
    <property type="molecule type" value="Genomic_DNA"/>
</dbReference>
<dbReference type="OrthoDB" id="9805019at2"/>
<keyword evidence="8 9" id="KW-0472">Membrane</keyword>
<keyword evidence="5" id="KW-0653">Protein transport</keyword>
<dbReference type="InterPro" id="IPR005665">
    <property type="entry name" value="SecF_bac"/>
</dbReference>
<feature type="transmembrane region" description="Helical" evidence="9">
    <location>
        <begin position="793"/>
        <end position="818"/>
    </location>
</feature>
<evidence type="ECO:0000256" key="4">
    <source>
        <dbReference type="ARBA" id="ARBA00022692"/>
    </source>
</evidence>
<dbReference type="RefSeq" id="WP_063625930.1">
    <property type="nucleotide sequence ID" value="NZ_LVLH01000020.1"/>
</dbReference>
<evidence type="ECO:0000313" key="12">
    <source>
        <dbReference type="Proteomes" id="UP000076983"/>
    </source>
</evidence>
<dbReference type="GO" id="GO:0006886">
    <property type="term" value="P:intracellular protein transport"/>
    <property type="evidence" value="ECO:0007669"/>
    <property type="project" value="InterPro"/>
</dbReference>
<evidence type="ECO:0000256" key="9">
    <source>
        <dbReference type="SAM" id="Phobius"/>
    </source>
</evidence>
<feature type="transmembrane region" description="Helical" evidence="9">
    <location>
        <begin position="332"/>
        <end position="350"/>
    </location>
</feature>
<dbReference type="PRINTS" id="PR01755">
    <property type="entry name" value="SECFTRNLCASE"/>
</dbReference>
<dbReference type="PANTHER" id="PTHR30081">
    <property type="entry name" value="PROTEIN-EXPORT MEMBRANE PROTEIN SEC"/>
    <property type="match status" value="1"/>
</dbReference>
<comment type="subcellular location">
    <subcellularLocation>
        <location evidence="1">Cell membrane</location>
        <topology evidence="1">Multi-pass membrane protein</topology>
    </subcellularLocation>
</comment>
<evidence type="ECO:0000256" key="6">
    <source>
        <dbReference type="ARBA" id="ARBA00022989"/>
    </source>
</evidence>
<evidence type="ECO:0000256" key="7">
    <source>
        <dbReference type="ARBA" id="ARBA00023010"/>
    </source>
</evidence>
<dbReference type="Proteomes" id="UP000076983">
    <property type="component" value="Unassembled WGS sequence"/>
</dbReference>
<dbReference type="GO" id="GO:0005886">
    <property type="term" value="C:plasma membrane"/>
    <property type="evidence" value="ECO:0007669"/>
    <property type="project" value="UniProtKB-SubCell"/>
</dbReference>
<keyword evidence="7" id="KW-0811">Translocation</keyword>
<keyword evidence="4 9" id="KW-0812">Transmembrane</keyword>
<dbReference type="NCBIfam" id="NF046001">
    <property type="entry name" value="SecDF_plasm"/>
    <property type="match status" value="1"/>
</dbReference>
<feature type="transmembrane region" description="Helical" evidence="9">
    <location>
        <begin position="456"/>
        <end position="475"/>
    </location>
</feature>
<evidence type="ECO:0000256" key="5">
    <source>
        <dbReference type="ARBA" id="ARBA00022927"/>
    </source>
</evidence>
<feature type="transmembrane region" description="Helical" evidence="9">
    <location>
        <begin position="357"/>
        <end position="377"/>
    </location>
</feature>
<feature type="transmembrane region" description="Helical" evidence="9">
    <location>
        <begin position="770"/>
        <end position="787"/>
    </location>
</feature>
<name>A0A168RLB8_9BACT</name>
<keyword evidence="12" id="KW-1185">Reference proteome</keyword>
<gene>
    <name evidence="11" type="primary">secD</name>
    <name evidence="11" type="ORF">MGALLINA_01270</name>
</gene>
<dbReference type="InterPro" id="IPR022645">
    <property type="entry name" value="SecD/SecF_bac"/>
</dbReference>